<reference evidence="6 7" key="1">
    <citation type="submission" date="2020-04" db="EMBL/GenBank/DDBJ databases">
        <authorList>
            <person name="De Canck E."/>
        </authorList>
    </citation>
    <scope>NUCLEOTIDE SEQUENCE [LARGE SCALE GENOMIC DNA]</scope>
    <source>
        <strain evidence="6 7">LMG 29542</strain>
    </source>
</reference>
<protein>
    <submittedName>
        <fullName evidence="6">tRNA nuclease CdiA-2</fullName>
        <ecNumber evidence="6">3.1.-.-</ecNumber>
    </submittedName>
</protein>
<accession>A0A6J5D8H9</accession>
<feature type="region of interest" description="Disordered" evidence="4">
    <location>
        <begin position="876"/>
        <end position="896"/>
    </location>
</feature>
<evidence type="ECO:0000256" key="2">
    <source>
        <dbReference type="ARBA" id="ARBA00022722"/>
    </source>
</evidence>
<dbReference type="InterPro" id="IPR016191">
    <property type="entry name" value="Ribonuclease/ribotoxin"/>
</dbReference>
<dbReference type="SMART" id="SM00912">
    <property type="entry name" value="Haemagg_act"/>
    <property type="match status" value="1"/>
</dbReference>
<feature type="compositionally biased region" description="Low complexity" evidence="4">
    <location>
        <begin position="887"/>
        <end position="896"/>
    </location>
</feature>
<dbReference type="GO" id="GO:0003723">
    <property type="term" value="F:RNA binding"/>
    <property type="evidence" value="ECO:0007669"/>
    <property type="project" value="InterPro"/>
</dbReference>
<evidence type="ECO:0000313" key="7">
    <source>
        <dbReference type="Proteomes" id="UP000494363"/>
    </source>
</evidence>
<name>A0A6J5D8H9_9BURK</name>
<dbReference type="InterPro" id="IPR011050">
    <property type="entry name" value="Pectin_lyase_fold/virulence"/>
</dbReference>
<dbReference type="NCBIfam" id="TIGR01731">
    <property type="entry name" value="fil_hemag_20aa"/>
    <property type="match status" value="27"/>
</dbReference>
<keyword evidence="7" id="KW-1185">Reference proteome</keyword>
<dbReference type="PRINTS" id="PR00117">
    <property type="entry name" value="BARNASE"/>
</dbReference>
<evidence type="ECO:0000256" key="3">
    <source>
        <dbReference type="ARBA" id="ARBA00022801"/>
    </source>
</evidence>
<dbReference type="GO" id="GO:0004521">
    <property type="term" value="F:RNA endonuclease activity"/>
    <property type="evidence" value="ECO:0007669"/>
    <property type="project" value="InterPro"/>
</dbReference>
<dbReference type="SUPFAM" id="SSF53933">
    <property type="entry name" value="Microbial ribonucleases"/>
    <property type="match status" value="1"/>
</dbReference>
<dbReference type="InterPro" id="IPR008638">
    <property type="entry name" value="FhaB/CdiA-like_TPS"/>
</dbReference>
<dbReference type="InterPro" id="IPR025157">
    <property type="entry name" value="Hemagglutinin_rpt"/>
</dbReference>
<dbReference type="Pfam" id="PF13332">
    <property type="entry name" value="Fil_haemagg_2"/>
    <property type="match status" value="4"/>
</dbReference>
<dbReference type="Pfam" id="PF05860">
    <property type="entry name" value="TPS"/>
    <property type="match status" value="1"/>
</dbReference>
<dbReference type="Proteomes" id="UP000494363">
    <property type="component" value="Unassembled WGS sequence"/>
</dbReference>
<dbReference type="InterPro" id="IPR012334">
    <property type="entry name" value="Pectin_lyas_fold"/>
</dbReference>
<feature type="domain" description="Filamentous haemagglutinin FhaB/tRNA nuclease CdiA-like TPS" evidence="5">
    <location>
        <begin position="93"/>
        <end position="213"/>
    </location>
</feature>
<organism evidence="6 7">
    <name type="scientific">Paraburkholderia humisilvae</name>
    <dbReference type="NCBI Taxonomy" id="627669"/>
    <lineage>
        <taxon>Bacteria</taxon>
        <taxon>Pseudomonadati</taxon>
        <taxon>Pseudomonadota</taxon>
        <taxon>Betaproteobacteria</taxon>
        <taxon>Burkholderiales</taxon>
        <taxon>Burkholderiaceae</taxon>
        <taxon>Paraburkholderia</taxon>
    </lineage>
</organism>
<dbReference type="InterPro" id="IPR001887">
    <property type="entry name" value="Barnase"/>
</dbReference>
<evidence type="ECO:0000259" key="5">
    <source>
        <dbReference type="SMART" id="SM00912"/>
    </source>
</evidence>
<dbReference type="EMBL" id="CADIKH010000003">
    <property type="protein sequence ID" value="CAB3749046.1"/>
    <property type="molecule type" value="Genomic_DNA"/>
</dbReference>
<comment type="similarity">
    <text evidence="1">Belongs to the ribonuclease N1/T1 family.</text>
</comment>
<evidence type="ECO:0000256" key="4">
    <source>
        <dbReference type="SAM" id="MobiDB-lite"/>
    </source>
</evidence>
<dbReference type="EC" id="3.1.-.-" evidence="6"/>
<sequence>MNKNTYRVIFNAARGLWTAVQETATANGRGRPVGTARGSAIPVARWDLVDLLSMRHIAFAALCALGMQPMPVDAQVVAAPGSAGSKPIVGVTANGLPIVQIATPNSAGVSNNGYTQYNVSPQGLILNNAQGNALTQQAGYVTGNPNLASGSARVIVNQVVGGSPSQLLGYTEVAGQRAEVVIANPAGIYCNGCGFINTSRGILTTGTPVFGGTGSLDAFHVTGGQIQIGAAGLNGSNVDQVDLIARSVAINGKVWAGQSLNVVTGNNEVRHDDLSAQSLGQDGNSQGVAIDVAQLGGMYAGKIRLVGTETGVGVNSAGTIASQAGDVQLSSQGKVTLSGTTSATGNVTITGAGDVSNSGSIYATQNTTLNSQSQLTSSGTVAALGNTTLTGASVNSTGALGAGVDANGNITGSGSLAVSGAGSVSTTGQQIAGGNLAMSGSSLNMAAAQTLAKGNVSLTATGAGGDTGNIAHAGGALQAGGSLTANASGAFANDQGQVSAAQLNVTAGSVTNRSGTLSQTGAGDMSVAASGAFDNTGGTVTTNAQNVAVRSASLSNANGKISQAGTGSFDIQTDAFDNGRGNLSTNGALTVASASLKNGAGAITSARSLDVESRGDIDNTAGQLEAAGAVNVSAANVQNTAGRIVSENADGLTLSASGQLTNAAGTTAQAATGGVIGGNGDATIKAASLTNSGTVTAAHNLALTASGTLDNSSGTLSGAMLAANAASLKNANGAISANTVSITVPQFDNSGGQITANQLAVNASNLTNEHGKLTQLGSGAMGLGVSGTLDNSNGGVIQTNSTDLTLAPALLNNNGGTLTHAGTGTLTIDSANGAGAVTNVDGTIVSNGRTALSAASVDNTGGTIGGQTGLDATLAGPLNNSRGQLESNGDLSLSSDGSLTNTSGTIAATGNVSVQAASLANSGTLTAGKNLDTTVAGALDNSGGTFSAQTVTTRSASFTNAVGVVSGNTVSMAAPQLDNSNGRIIADRLAVTATNLTNGRGSLTQLGSGAVSLDVSNTLDNSNGGVIQTNSTDLSLASASINNNGGTITHAGTGTLTIDPGNGAGALTNVGGRIVSNGQASMRVASLNNSGGTLASQGAMSAIVQAVLNNTNGRLSSGSALTVSSIGALLNAGGVIGAGGAVTGSTLNLTAASIDNSGGAITNVGTGATTVSGGSQIANSNVGGVSGMGSISGNGNVTVSASSVSNTQGGQLSGANLQIDTGNLDNSGGAIGNVANTAGDVGITTGTLKVTNGQINASRNLSVAANTLLGGGRYSAVNDLTLNLRGSFASDPNYSFNAGRNLTFTLPGTFSNAGAFVAVNGLRINAGDIANSGTLAAGGLLSTRSNTLTNTGTIVGGSVSLSAAQILSNLGTSALIGATDSAGKLELLSADIENRDDTTATDAPAMTAIYGLGQVILAGGKDANGNYLNANLVRNQSGLIQSGGDMQIAANQVTNTRRAMSTSGFTSSVDPDLLSSLGISLSGCVAFHMEACSGQNVGWADGGDPTMIGGAYIEPPHGGQWNSGYQYTTYAGVAVANTVTTVSPGSQIIAGRNLNLGSVGMFQNYWSQVAAAGNIAAPAVLDQNSWQGQTAPQVQVTYSGQYHYNNYDNSEHNWQLPFGDAPFIGNHPGGYSQAAPADIRTYALPAYESTFTAGGTLSGTGVIINNTAGNASVTPLGLLPGQSVSGTGAGAVSGTISAVGGVSAGTAAVQGGHIANSSLANFNNPIIAAATAVSVLSNITLPRGGLFSVNTAPNAPYLVETNPAFTSQQQWLSSDYYFQQMGMNPGQIQLRLGDGFYEQKLVQDQIMSMTGKSVLTNYADAQDEYKALMTSGAQLAQSLNLAPGTGLSAEQVAQLTSNVVIMQSEVIDGQTVLVPVVYLAKASQENMGNGPVIAATNIDLQNAKSVTNSGTISATNSFSIGAQSIDSSFGTLQAGGPMALVSAGDINLTSATLNAGSLALQTGGDLILDTAVKTLSQVSDNGATRVTTTLGPAASINVTGNAVIVTGGDFEQNAGNLNVGGALGMSIGGDWNLGVQQTGEHKVVERANGVSDTDMNQVVGSSVKVGGQSNIAINGDLTAAGADINLGQGGTLAAKGNVTLGTASATSTVNSSSSGDEGTRSYAETLHRSDQTLTGTMLESGNTLNIVSGKDITVSGSAISLDKGSANLVATGNVTIGAASETHEFNAHETHSHSEIVSGTKVSSSIDQSMTLNQGSMISADSVKIVSGNDINVIGSNIVGTNDVTLKAVHDVTITTSQDTQSTQTDYSKQEWGFLSGMTALNQLDGGLQGYSVGVRKTTDAQQTTQVTNNSSMIGSVNGNLTVVAGNDLHATDAILYAANDMGLAGRTVTIDAAQNTFSQSEQQSLSQTAITAGISNPVLAAAMTANQMRQDVKHTNGDARLDALAAATTGLAVKNAIDAVASNPSAAGGIGISVSLGTSHSNSNSNASSSTAVGSSVTAGHNLTIAAAGAGADSDINVIGSNLSAANNTTLIAAGDINLHAAQSADSVSGTNSGSSASIGATLALGEQTGLSFQLGVSGTKGNGNGSDTTWTNTHVTAGNTLTLQSGGDTNLIGAVADAQHVVANVGGDLNIASLQDVSHYDSKQTGGGVSISVCVPPICYGGGSSVAANFSQEKMNSDYASVTEQSGIHAGDGGFQIDVKGNTDLKGAVISSSDQAVLDDLNSLTTGTLTHSDIANHAAYDASSVGVSGGYGVDLGKTQTGVATNVNPVPGTTLANTGGGTGGGFAAAPPVALSASGDAGSTTRSAISGGVITITDGVKQQQLTGQTAEEAVAGISRDTTATANTIAPIFDKDKIQAGFDITSQFVNQVGTFVSNRAKEADAATQAAKDPNLTPEQRAEAQQRADELNKEWGPGGEYRQVLTALTVATGGNVTGGMGQYAQAATVAYLQELGAVQVKDLIRTLDLDQTPQGEAARAALHAIVGCAGAAGSGASCGAGAMGAAASSVIGSLLKPTDDMTAEQRLARENLVNNLIAGVATGMGASGANTAAAAGAGQIEAQNNQVGMLGPKKNPLSVELVKTYCATGTCTDEQVKLLVQVQNQMNEASGNNAMVVAGSVAIVAAIPALATLGPEALALALSNPAAAVNAGIITVETAAAIATNSMTPGVVVEVTGTKAVSTGAESAVSYAGLKLDLKTTQAANELVDSLRTTGQLPSNYVTKSDAYQQGWQEGKAVNNYVPGGQIGGDIFRNSDGLLPSADGRIWYEADIGLNNTMSRSNPVQPASRLLYSSDGLLYVTADHYKTAISIGLWK</sequence>
<dbReference type="Gene3D" id="3.10.450.30">
    <property type="entry name" value="Microbial ribonucleases"/>
    <property type="match status" value="1"/>
</dbReference>
<dbReference type="NCBIfam" id="TIGR01901">
    <property type="entry name" value="adhes_NPXG"/>
    <property type="match status" value="1"/>
</dbReference>
<dbReference type="SUPFAM" id="SSF51126">
    <property type="entry name" value="Pectin lyase-like"/>
    <property type="match status" value="1"/>
</dbReference>
<gene>
    <name evidence="6" type="primary">cdiA2</name>
    <name evidence="6" type="ORF">LMG29542_00845</name>
</gene>
<evidence type="ECO:0000313" key="6">
    <source>
        <dbReference type="EMBL" id="CAB3749046.1"/>
    </source>
</evidence>
<dbReference type="Gene3D" id="2.160.20.10">
    <property type="entry name" value="Single-stranded right-handed beta-helix, Pectin lyase-like"/>
    <property type="match status" value="1"/>
</dbReference>
<dbReference type="InterPro" id="IPR010069">
    <property type="entry name" value="CdiA_FHA1_rpt"/>
</dbReference>
<dbReference type="InterPro" id="IPR024973">
    <property type="entry name" value="ESPR"/>
</dbReference>
<dbReference type="RefSeq" id="WP_175225189.1">
    <property type="nucleotide sequence ID" value="NZ_CADIKH010000003.1"/>
</dbReference>
<dbReference type="GO" id="GO:0016787">
    <property type="term" value="F:hydrolase activity"/>
    <property type="evidence" value="ECO:0007669"/>
    <property type="project" value="UniProtKB-KW"/>
</dbReference>
<keyword evidence="3 6" id="KW-0378">Hydrolase</keyword>
<evidence type="ECO:0000256" key="1">
    <source>
        <dbReference type="ARBA" id="ARBA00009006"/>
    </source>
</evidence>
<proteinExistence type="inferred from homology"/>
<dbReference type="Pfam" id="PF13018">
    <property type="entry name" value="ESPR"/>
    <property type="match status" value="1"/>
</dbReference>
<keyword evidence="2" id="KW-0540">Nuclease</keyword>